<dbReference type="EMBL" id="CP039268">
    <property type="protein sequence ID" value="QGU34019.1"/>
    <property type="molecule type" value="Genomic_DNA"/>
</dbReference>
<dbReference type="InterPro" id="IPR012909">
    <property type="entry name" value="PHA_DNA-bd_N"/>
</dbReference>
<name>A0A6I6EGG3_THETI</name>
<keyword evidence="4" id="KW-1185">Reference proteome</keyword>
<dbReference type="Proteomes" id="UP000426424">
    <property type="component" value="Chromosome"/>
</dbReference>
<feature type="domain" description="PHA accumulation regulator DNA-binding N-terminal" evidence="2">
    <location>
        <begin position="6"/>
        <end position="65"/>
    </location>
</feature>
<dbReference type="InterPro" id="IPR010134">
    <property type="entry name" value="PHA_reg_PhaR"/>
</dbReference>
<accession>A0A6I6EGG3</accession>
<proteinExistence type="predicted"/>
<organism evidence="3 4">
    <name type="scientific">Thermochromatium tepidum ATCC 43061</name>
    <dbReference type="NCBI Taxonomy" id="316276"/>
    <lineage>
        <taxon>Bacteria</taxon>
        <taxon>Pseudomonadati</taxon>
        <taxon>Pseudomonadota</taxon>
        <taxon>Gammaproteobacteria</taxon>
        <taxon>Chromatiales</taxon>
        <taxon>Chromatiaceae</taxon>
        <taxon>Thermochromatium</taxon>
    </lineage>
</organism>
<sequence length="161" mass="18508">MNSERIIKKYPNRRLYDTEVSRYITLADVRDLVMSGQPFRVLDSANDSDITRAILLQIMLEEESGGQPLFSATMLAQIIRFYGGTLQGAFTRYLESSLDLFAKQQQEMARALSDNPFEAVARLAQKNVEMWADLQDEFMRAAGFPVARRKKRNDEDCENRT</sequence>
<dbReference type="Pfam" id="PF07879">
    <property type="entry name" value="PHB_acc_N"/>
    <property type="match status" value="1"/>
</dbReference>
<protein>
    <submittedName>
        <fullName evidence="3">Polyhydroxyalkanoate synthesis repressor PhaR</fullName>
    </submittedName>
</protein>
<dbReference type="OrthoDB" id="9795345at2"/>
<reference evidence="3 4" key="1">
    <citation type="submission" date="2019-12" db="EMBL/GenBank/DDBJ databases">
        <title>The complete genome of the thermophilic, anoxygenic phototrophic gammaproteobacterium Thermochromatium tepidum.</title>
        <authorList>
            <person name="Sattley W.M."/>
            <person name="Swingley W.D."/>
            <person name="Burchell B.M."/>
            <person name="Gurbani S.A."/>
            <person name="Kujawa C.M."/>
            <person name="Nuccio D.A."/>
            <person name="Schladweiler J."/>
            <person name="Shaffer K.N."/>
            <person name="Stokes L.M."/>
            <person name="Touchman J.W."/>
            <person name="Blankenship R.E."/>
            <person name="Madigan M.T."/>
        </authorList>
    </citation>
    <scope>NUCLEOTIDE SEQUENCE [LARGE SCALE GENOMIC DNA]</scope>
    <source>
        <strain evidence="3 4">ATCC 43061</strain>
    </source>
</reference>
<dbReference type="NCBIfam" id="TIGR01848">
    <property type="entry name" value="PHA_reg_PhaR"/>
    <property type="match status" value="1"/>
</dbReference>
<dbReference type="AlphaFoldDB" id="A0A6I6EGG3"/>
<gene>
    <name evidence="3" type="primary">phaR</name>
    <name evidence="3" type="ORF">E6P07_09795</name>
</gene>
<evidence type="ECO:0000259" key="2">
    <source>
        <dbReference type="Pfam" id="PF07879"/>
    </source>
</evidence>
<dbReference type="KEGG" id="ttp:E6P07_09795"/>
<dbReference type="InterPro" id="IPR007897">
    <property type="entry name" value="PHB_accumulat"/>
</dbReference>
<evidence type="ECO:0000313" key="4">
    <source>
        <dbReference type="Proteomes" id="UP000426424"/>
    </source>
</evidence>
<dbReference type="Pfam" id="PF05233">
    <property type="entry name" value="PHB_acc"/>
    <property type="match status" value="1"/>
</dbReference>
<feature type="domain" description="PHB accumulation regulatory" evidence="1">
    <location>
        <begin position="70"/>
        <end position="108"/>
    </location>
</feature>
<dbReference type="GO" id="GO:0006355">
    <property type="term" value="P:regulation of DNA-templated transcription"/>
    <property type="evidence" value="ECO:0007669"/>
    <property type="project" value="InterPro"/>
</dbReference>
<evidence type="ECO:0000259" key="1">
    <source>
        <dbReference type="Pfam" id="PF05233"/>
    </source>
</evidence>
<dbReference type="RefSeq" id="WP_153976203.1">
    <property type="nucleotide sequence ID" value="NZ_CP039268.1"/>
</dbReference>
<evidence type="ECO:0000313" key="3">
    <source>
        <dbReference type="EMBL" id="QGU34019.1"/>
    </source>
</evidence>